<proteinExistence type="inferred from homology"/>
<feature type="domain" description="Aldehyde dehydrogenase" evidence="6">
    <location>
        <begin position="39"/>
        <end position="495"/>
    </location>
</feature>
<evidence type="ECO:0000256" key="2">
    <source>
        <dbReference type="ARBA" id="ARBA00023002"/>
    </source>
</evidence>
<dbReference type="Gene3D" id="3.40.309.10">
    <property type="entry name" value="Aldehyde Dehydrogenase, Chain A, domain 2"/>
    <property type="match status" value="1"/>
</dbReference>
<evidence type="ECO:0000256" key="5">
    <source>
        <dbReference type="RuleBase" id="RU003345"/>
    </source>
</evidence>
<evidence type="ECO:0000313" key="7">
    <source>
        <dbReference type="EMBL" id="NYF91552.1"/>
    </source>
</evidence>
<dbReference type="FunFam" id="3.40.605.10:FF:000007">
    <property type="entry name" value="NAD/NADP-dependent betaine aldehyde dehydrogenase"/>
    <property type="match status" value="1"/>
</dbReference>
<organism evidence="7 8">
    <name type="scientific">Tunturiibacter lichenicola</name>
    <dbReference type="NCBI Taxonomy" id="2051959"/>
    <lineage>
        <taxon>Bacteria</taxon>
        <taxon>Pseudomonadati</taxon>
        <taxon>Acidobacteriota</taxon>
        <taxon>Terriglobia</taxon>
        <taxon>Terriglobales</taxon>
        <taxon>Acidobacteriaceae</taxon>
        <taxon>Tunturiibacter</taxon>
    </lineage>
</organism>
<dbReference type="AlphaFoldDB" id="A0A852VQD8"/>
<reference evidence="7 8" key="1">
    <citation type="submission" date="2020-07" db="EMBL/GenBank/DDBJ databases">
        <title>Genomic Encyclopedia of Type Strains, Phase IV (KMG-V): Genome sequencing to study the core and pangenomes of soil and plant-associated prokaryotes.</title>
        <authorList>
            <person name="Whitman W."/>
        </authorList>
    </citation>
    <scope>NUCLEOTIDE SEQUENCE [LARGE SCALE GENOMIC DNA]</scope>
    <source>
        <strain evidence="7 8">M8UP22</strain>
    </source>
</reference>
<dbReference type="Pfam" id="PF00171">
    <property type="entry name" value="Aldedh"/>
    <property type="match status" value="1"/>
</dbReference>
<gene>
    <name evidence="7" type="ORF">HDF08_003654</name>
</gene>
<evidence type="ECO:0000313" key="8">
    <source>
        <dbReference type="Proteomes" id="UP000564385"/>
    </source>
</evidence>
<dbReference type="PANTHER" id="PTHR42986:SF1">
    <property type="entry name" value="BENZALDEHYDE DEHYDROGENASE YFMT"/>
    <property type="match status" value="1"/>
</dbReference>
<keyword evidence="3" id="KW-0520">NAD</keyword>
<comment type="similarity">
    <text evidence="1 5">Belongs to the aldehyde dehydrogenase family.</text>
</comment>
<accession>A0A852VQD8</accession>
<name>A0A852VQD8_9BACT</name>
<dbReference type="Proteomes" id="UP000564385">
    <property type="component" value="Unassembled WGS sequence"/>
</dbReference>
<dbReference type="InterPro" id="IPR016161">
    <property type="entry name" value="Ald_DH/histidinol_DH"/>
</dbReference>
<keyword evidence="2 5" id="KW-0560">Oxidoreductase</keyword>
<dbReference type="PANTHER" id="PTHR42986">
    <property type="entry name" value="BENZALDEHYDE DEHYDROGENASE YFMT"/>
    <property type="match status" value="1"/>
</dbReference>
<dbReference type="InterPro" id="IPR016162">
    <property type="entry name" value="Ald_DH_N"/>
</dbReference>
<dbReference type="InterPro" id="IPR029510">
    <property type="entry name" value="Ald_DH_CS_GLU"/>
</dbReference>
<evidence type="ECO:0000259" key="6">
    <source>
        <dbReference type="Pfam" id="PF00171"/>
    </source>
</evidence>
<dbReference type="Gene3D" id="3.40.605.10">
    <property type="entry name" value="Aldehyde Dehydrogenase, Chain A, domain 1"/>
    <property type="match status" value="1"/>
</dbReference>
<comment type="caution">
    <text evidence="7">The sequence shown here is derived from an EMBL/GenBank/DDBJ whole genome shotgun (WGS) entry which is preliminary data.</text>
</comment>
<dbReference type="InterPro" id="IPR015590">
    <property type="entry name" value="Aldehyde_DH_dom"/>
</dbReference>
<dbReference type="EC" id="1.2.1.28" evidence="7"/>
<sequence>MIIEASELIREIENDRSSMMATISPPRTEWTDKLYSGGWRHGTAGVHEVIEPATGEVLASVGMADQSDVSGAAQAASAAQSAWANMPVRARAEIFRKAAAVFEREAGEMVLFIARETGSLLMKARHEVQQAIDILYCAAGMPLQPNGHILPQMSGRFNFAQRVPLGVVGVISPFNFPLILSIRSVAPALAAGNSVILKPDPQTPITGGFFIAKAFEEAGLPRNVLHVLPGRADVGEAMCTESDIAMIAFTGSTAAGRKVGELCGRHLKKVALELGGKNPLIVLDDADVDIAVSNAAWGCYLHQGQICMATGLILVHESIVAQFTSQLTEKAKHLRVGNPAMEEVALGPVISAKQRDRIHQIVHESVSQGANLLTGGNYRDLFYQPTVLGGVRPGMRAFEEEIFGPVAAVVSFGSDDEAAELANRSEYGLSAGLISGDGGRALALGQRLKTGLLHINDQTVADDVVNPFGGRGASGNGTSMGGPADWEEYTQWQWITLKSSATPYPM</sequence>
<evidence type="ECO:0000256" key="1">
    <source>
        <dbReference type="ARBA" id="ARBA00009986"/>
    </source>
</evidence>
<dbReference type="PROSITE" id="PS00070">
    <property type="entry name" value="ALDEHYDE_DEHYDR_CYS"/>
    <property type="match status" value="1"/>
</dbReference>
<dbReference type="EMBL" id="JACCCU010000002">
    <property type="protein sequence ID" value="NYF91552.1"/>
    <property type="molecule type" value="Genomic_DNA"/>
</dbReference>
<dbReference type="SUPFAM" id="SSF53720">
    <property type="entry name" value="ALDH-like"/>
    <property type="match status" value="1"/>
</dbReference>
<feature type="active site" evidence="4">
    <location>
        <position position="273"/>
    </location>
</feature>
<evidence type="ECO:0000256" key="3">
    <source>
        <dbReference type="ARBA" id="ARBA00023027"/>
    </source>
</evidence>
<dbReference type="InterPro" id="IPR016160">
    <property type="entry name" value="Ald_DH_CS_CYS"/>
</dbReference>
<dbReference type="PROSITE" id="PS00687">
    <property type="entry name" value="ALDEHYDE_DEHYDR_GLU"/>
    <property type="match status" value="1"/>
</dbReference>
<protein>
    <submittedName>
        <fullName evidence="7">Benzaldehyde dehydrogenase (NAD)</fullName>
        <ecNumber evidence="7">1.2.1.28</ecNumber>
    </submittedName>
</protein>
<dbReference type="GO" id="GO:0018479">
    <property type="term" value="F:benzaldehyde dehydrogenase (NAD+) activity"/>
    <property type="evidence" value="ECO:0007669"/>
    <property type="project" value="UniProtKB-EC"/>
</dbReference>
<dbReference type="InterPro" id="IPR016163">
    <property type="entry name" value="Ald_DH_C"/>
</dbReference>
<evidence type="ECO:0000256" key="4">
    <source>
        <dbReference type="PROSITE-ProRule" id="PRU10007"/>
    </source>
</evidence>
<dbReference type="CDD" id="cd07152">
    <property type="entry name" value="ALDH_BenzADH"/>
    <property type="match status" value="1"/>
</dbReference>